<comment type="caution">
    <text evidence="2">The sequence shown here is derived from an EMBL/GenBank/DDBJ whole genome shotgun (WGS) entry which is preliminary data.</text>
</comment>
<evidence type="ECO:0000256" key="1">
    <source>
        <dbReference type="SAM" id="MobiDB-lite"/>
    </source>
</evidence>
<gene>
    <name evidence="2" type="ORF">LCGC14_0252080</name>
</gene>
<feature type="compositionally biased region" description="Basic and acidic residues" evidence="1">
    <location>
        <begin position="16"/>
        <end position="42"/>
    </location>
</feature>
<dbReference type="AlphaFoldDB" id="A0A0F9WPM5"/>
<reference evidence="2" key="1">
    <citation type="journal article" date="2015" name="Nature">
        <title>Complex archaea that bridge the gap between prokaryotes and eukaryotes.</title>
        <authorList>
            <person name="Spang A."/>
            <person name="Saw J.H."/>
            <person name="Jorgensen S.L."/>
            <person name="Zaremba-Niedzwiedzka K."/>
            <person name="Martijn J."/>
            <person name="Lind A.E."/>
            <person name="van Eijk R."/>
            <person name="Schleper C."/>
            <person name="Guy L."/>
            <person name="Ettema T.J."/>
        </authorList>
    </citation>
    <scope>NUCLEOTIDE SEQUENCE</scope>
</reference>
<dbReference type="EMBL" id="LAZR01000131">
    <property type="protein sequence ID" value="KKN88136.1"/>
    <property type="molecule type" value="Genomic_DNA"/>
</dbReference>
<name>A0A0F9WPM5_9ZZZZ</name>
<organism evidence="2">
    <name type="scientific">marine sediment metagenome</name>
    <dbReference type="NCBI Taxonomy" id="412755"/>
    <lineage>
        <taxon>unclassified sequences</taxon>
        <taxon>metagenomes</taxon>
        <taxon>ecological metagenomes</taxon>
    </lineage>
</organism>
<proteinExistence type="predicted"/>
<accession>A0A0F9WPM5</accession>
<sequence length="106" mass="12184">MSDDLTRHPLYRTPRKSIDELEKEYETARQERAEQTEPKNERVWEFDDGSRWELGDSMAGGAHADSRTINGQMVPGFITMRIVSADGEEQEHMYVLTAEPPAKEET</sequence>
<evidence type="ECO:0000313" key="2">
    <source>
        <dbReference type="EMBL" id="KKN88136.1"/>
    </source>
</evidence>
<feature type="region of interest" description="Disordered" evidence="1">
    <location>
        <begin position="1"/>
        <end position="42"/>
    </location>
</feature>
<protein>
    <submittedName>
        <fullName evidence="2">Uncharacterized protein</fullName>
    </submittedName>
</protein>